<sequence>MRAGTAELRKGRAGILNPPHKMNALLKATWIQSGLCSFAMVPNLWVWKPGLASSCMLSLEERELSGRRCSGRCPGKFGIRSRKFRLQ</sequence>
<proteinExistence type="predicted"/>
<keyword evidence="2" id="KW-1185">Reference proteome</keyword>
<dbReference type="EMBL" id="OX458333">
    <property type="protein sequence ID" value="CAI8842954.1"/>
    <property type="molecule type" value="Genomic_DNA"/>
</dbReference>
<evidence type="ECO:0000313" key="1">
    <source>
        <dbReference type="EMBL" id="CAI8842954.1"/>
    </source>
</evidence>
<gene>
    <name evidence="1" type="ORF">MSZNOR_2363</name>
</gene>
<protein>
    <submittedName>
        <fullName evidence="1">Uncharacterized protein</fullName>
    </submittedName>
</protein>
<name>A0ABN8X2X4_9GAMM</name>
<reference evidence="1 2" key="1">
    <citation type="submission" date="2023-03" db="EMBL/GenBank/DDBJ databases">
        <authorList>
            <person name="Pearce D."/>
        </authorList>
    </citation>
    <scope>NUCLEOTIDE SEQUENCE [LARGE SCALE GENOMIC DNA]</scope>
    <source>
        <strain evidence="1">Msz</strain>
    </source>
</reference>
<evidence type="ECO:0000313" key="2">
    <source>
        <dbReference type="Proteomes" id="UP001162030"/>
    </source>
</evidence>
<accession>A0ABN8X2X4</accession>
<dbReference type="Proteomes" id="UP001162030">
    <property type="component" value="Chromosome"/>
</dbReference>
<organism evidence="1 2">
    <name type="scientific">Methylocaldum szegediense</name>
    <dbReference type="NCBI Taxonomy" id="73780"/>
    <lineage>
        <taxon>Bacteria</taxon>
        <taxon>Pseudomonadati</taxon>
        <taxon>Pseudomonadota</taxon>
        <taxon>Gammaproteobacteria</taxon>
        <taxon>Methylococcales</taxon>
        <taxon>Methylococcaceae</taxon>
        <taxon>Methylocaldum</taxon>
    </lineage>
</organism>